<protein>
    <submittedName>
        <fullName evidence="4">Uncharacterized protein LOC113510052</fullName>
    </submittedName>
</protein>
<reference evidence="4" key="1">
    <citation type="submission" date="2025-08" db="UniProtKB">
        <authorList>
            <consortium name="RefSeq"/>
        </authorList>
    </citation>
    <scope>IDENTIFICATION</scope>
    <source>
        <tissue evidence="4">Whole larvae</tissue>
    </source>
</reference>
<dbReference type="PANTHER" id="PTHR19308">
    <property type="entry name" value="PHOSPHATIDYLCHOLINE TRANSFER PROTEIN"/>
    <property type="match status" value="1"/>
</dbReference>
<dbReference type="InterPro" id="IPR002913">
    <property type="entry name" value="START_lipid-bd_dom"/>
</dbReference>
<evidence type="ECO:0000313" key="4">
    <source>
        <dbReference type="RefSeq" id="XP_052757273.1"/>
    </source>
</evidence>
<keyword evidence="3" id="KW-1185">Reference proteome</keyword>
<dbReference type="PANTHER" id="PTHR19308:SF8">
    <property type="entry name" value="STAR-RELATED LIPID TRANSFER PROTEIN 7, MITOCHONDRIAL"/>
    <property type="match status" value="1"/>
</dbReference>
<organism evidence="3 4">
    <name type="scientific">Galleria mellonella</name>
    <name type="common">Greater wax moth</name>
    <dbReference type="NCBI Taxonomy" id="7137"/>
    <lineage>
        <taxon>Eukaryota</taxon>
        <taxon>Metazoa</taxon>
        <taxon>Ecdysozoa</taxon>
        <taxon>Arthropoda</taxon>
        <taxon>Hexapoda</taxon>
        <taxon>Insecta</taxon>
        <taxon>Pterygota</taxon>
        <taxon>Neoptera</taxon>
        <taxon>Endopterygota</taxon>
        <taxon>Lepidoptera</taxon>
        <taxon>Glossata</taxon>
        <taxon>Ditrysia</taxon>
        <taxon>Pyraloidea</taxon>
        <taxon>Pyralidae</taxon>
        <taxon>Galleriinae</taxon>
        <taxon>Galleria</taxon>
    </lineage>
</organism>
<feature type="domain" description="START" evidence="2">
    <location>
        <begin position="184"/>
        <end position="430"/>
    </location>
</feature>
<gene>
    <name evidence="4" type="primary">LOC113510052</name>
</gene>
<dbReference type="SUPFAM" id="SSF55961">
    <property type="entry name" value="Bet v1-like"/>
    <property type="match status" value="1"/>
</dbReference>
<dbReference type="Pfam" id="PF01852">
    <property type="entry name" value="START"/>
    <property type="match status" value="1"/>
</dbReference>
<dbReference type="PROSITE" id="PS50848">
    <property type="entry name" value="START"/>
    <property type="match status" value="1"/>
</dbReference>
<feature type="compositionally biased region" description="Polar residues" evidence="1">
    <location>
        <begin position="507"/>
        <end position="516"/>
    </location>
</feature>
<proteinExistence type="predicted"/>
<dbReference type="InterPro" id="IPR051213">
    <property type="entry name" value="START_lipid_transfer"/>
</dbReference>
<evidence type="ECO:0000259" key="2">
    <source>
        <dbReference type="PROSITE" id="PS50848"/>
    </source>
</evidence>
<evidence type="ECO:0000313" key="3">
    <source>
        <dbReference type="Proteomes" id="UP001652740"/>
    </source>
</evidence>
<feature type="region of interest" description="Disordered" evidence="1">
    <location>
        <begin position="439"/>
        <end position="552"/>
    </location>
</feature>
<name>A0ABM3N105_GALME</name>
<dbReference type="Proteomes" id="UP001652740">
    <property type="component" value="Unplaced"/>
</dbReference>
<sequence length="564" mass="64928">MLCRKFKQIFFNRSMLNDKVQYYLLSSRLSKRCVLLDSLLTISRGERRMSYFRLTLKDLRVTRLWNVWRRNCFVSAVVKRCRKDVSVREMIQAFRHAILRPRRTLLLSATAAYNNHAEDNEPTPSCAESITDEELEALLTELDSVEELSKSTLFCTSCGKRLVVDKKQPGIRYCVCKDVPRKDESDGWVPYMEAEDVVIWRKEYKPGQGLYAYKVYGRYKEVRAEDFAAVQVDGAYRRVWDTAVAALSVVERRANGLRDQAVLHWEVLWPRLFANRDYVYIRRHKEFETTSRSSSHMQSMFDPPPSPVPRTQVDTQRPSVHSKAKRIAMENYEREKDNKCANKVFVIVSRSCEHADVPETKHAIRVSEYWSHMVVKTLNGDDKPGMEFVLTYYDEPAVGGLPSGVATWATGRAAPAYLLRMRRAAADYAAWRAGRADQDLPDYIPFRPSNTAGEGEKSTTRIKEEDMESSRQGPELENCEDSTRDQGTQTEDQRSARPSPRLHSRQVRVTAQNTSLPKPDAKSGVTANASPQEGDTDKQEEDSSSSNNSNSSWWRYLYPFYYFV</sequence>
<dbReference type="Gene3D" id="3.30.530.20">
    <property type="match status" value="1"/>
</dbReference>
<feature type="region of interest" description="Disordered" evidence="1">
    <location>
        <begin position="292"/>
        <end position="323"/>
    </location>
</feature>
<accession>A0ABM3N105</accession>
<dbReference type="RefSeq" id="XP_052757273.1">
    <property type="nucleotide sequence ID" value="XM_052901313.1"/>
</dbReference>
<dbReference type="GeneID" id="113510052"/>
<evidence type="ECO:0000256" key="1">
    <source>
        <dbReference type="SAM" id="MobiDB-lite"/>
    </source>
</evidence>
<feature type="compositionally biased region" description="Basic and acidic residues" evidence="1">
    <location>
        <begin position="454"/>
        <end position="464"/>
    </location>
</feature>
<dbReference type="InterPro" id="IPR023393">
    <property type="entry name" value="START-like_dom_sf"/>
</dbReference>